<dbReference type="AlphaFoldDB" id="A0A938YJ23"/>
<dbReference type="Pfam" id="PF11248">
    <property type="entry name" value="DUF3046"/>
    <property type="match status" value="1"/>
</dbReference>
<sequence length="69" mass="7704">MRLTEFRKLMVAHFGEYRADSVAQDHVFSALDGMTAAQALESGRDPKVIWAAVCDSFEVPESLRYGLPD</sequence>
<dbReference type="EMBL" id="JAERWK010000025">
    <property type="protein sequence ID" value="MBM9469207.1"/>
    <property type="molecule type" value="Genomic_DNA"/>
</dbReference>
<protein>
    <submittedName>
        <fullName evidence="1">DUF3046 domain-containing protein</fullName>
    </submittedName>
</protein>
<dbReference type="RefSeq" id="WP_205262169.1">
    <property type="nucleotide sequence ID" value="NZ_JAERWK010000025.1"/>
</dbReference>
<accession>A0A938YJ23</accession>
<evidence type="ECO:0000313" key="2">
    <source>
        <dbReference type="Proteomes" id="UP000663792"/>
    </source>
</evidence>
<organism evidence="1 2">
    <name type="scientific">Nakamurella leprariae</name>
    <dbReference type="NCBI Taxonomy" id="2803911"/>
    <lineage>
        <taxon>Bacteria</taxon>
        <taxon>Bacillati</taxon>
        <taxon>Actinomycetota</taxon>
        <taxon>Actinomycetes</taxon>
        <taxon>Nakamurellales</taxon>
        <taxon>Nakamurellaceae</taxon>
        <taxon>Nakamurella</taxon>
    </lineage>
</organism>
<comment type="caution">
    <text evidence="1">The sequence shown here is derived from an EMBL/GenBank/DDBJ whole genome shotgun (WGS) entry which is preliminary data.</text>
</comment>
<proteinExistence type="predicted"/>
<evidence type="ECO:0000313" key="1">
    <source>
        <dbReference type="EMBL" id="MBM9469207.1"/>
    </source>
</evidence>
<keyword evidence="2" id="KW-1185">Reference proteome</keyword>
<dbReference type="InterPro" id="IPR021408">
    <property type="entry name" value="DUF3046"/>
</dbReference>
<dbReference type="Proteomes" id="UP000663792">
    <property type="component" value="Unassembled WGS sequence"/>
</dbReference>
<name>A0A938YJ23_9ACTN</name>
<reference evidence="1" key="1">
    <citation type="submission" date="2021-01" db="EMBL/GenBank/DDBJ databases">
        <title>YIM 132084 draft genome.</title>
        <authorList>
            <person name="An D."/>
        </authorList>
    </citation>
    <scope>NUCLEOTIDE SEQUENCE</scope>
    <source>
        <strain evidence="1">YIM 132084</strain>
    </source>
</reference>
<gene>
    <name evidence="1" type="ORF">JL106_18125</name>
</gene>